<evidence type="ECO:0000313" key="2">
    <source>
        <dbReference type="Proteomes" id="UP000679008"/>
    </source>
</evidence>
<organism evidence="1 2">
    <name type="scientific">Flavobacterium erciyesense</name>
    <dbReference type="NCBI Taxonomy" id="2825842"/>
    <lineage>
        <taxon>Bacteria</taxon>
        <taxon>Pseudomonadati</taxon>
        <taxon>Bacteroidota</taxon>
        <taxon>Flavobacteriia</taxon>
        <taxon>Flavobacteriales</taxon>
        <taxon>Flavobacteriaceae</taxon>
        <taxon>Flavobacterium</taxon>
    </lineage>
</organism>
<protein>
    <submittedName>
        <fullName evidence="1">Uncharacterized protein</fullName>
    </submittedName>
</protein>
<accession>A0ABS5D0F7</accession>
<sequence length="125" mass="15437">MKTVQQIKHLIEDNRHRLKYYHEEMTKSERNRMIRRNEIMLDLQRYLETNPKKEVIERETQRLKKIITAKKAQYYYWRTCVITEIMLPAMQSRLYCKESGLTMLRKQLKNLNFILNENQEQSTLR</sequence>
<comment type="caution">
    <text evidence="1">The sequence shown here is derived from an EMBL/GenBank/DDBJ whole genome shotgun (WGS) entry which is preliminary data.</text>
</comment>
<gene>
    <name evidence="1" type="ORF">KBJ98_02185</name>
</gene>
<dbReference type="EMBL" id="JAGPXB010000001">
    <property type="protein sequence ID" value="MBQ0907505.1"/>
    <property type="molecule type" value="Genomic_DNA"/>
</dbReference>
<reference evidence="1 2" key="1">
    <citation type="submission" date="2021-04" db="EMBL/GenBank/DDBJ databases">
        <title>Description of novel Flavobacterium sp. F-328.</title>
        <authorList>
            <person name="Saticioglu I.B."/>
        </authorList>
    </citation>
    <scope>NUCLEOTIDE SEQUENCE [LARGE SCALE GENOMIC DNA]</scope>
    <source>
        <strain evidence="1 2">F-328</strain>
    </source>
</reference>
<proteinExistence type="predicted"/>
<dbReference type="Proteomes" id="UP000679008">
    <property type="component" value="Unassembled WGS sequence"/>
</dbReference>
<dbReference type="RefSeq" id="WP_210788051.1">
    <property type="nucleotide sequence ID" value="NZ_JAGPXB010000001.1"/>
</dbReference>
<keyword evidence="2" id="KW-1185">Reference proteome</keyword>
<name>A0ABS5D0F7_9FLAO</name>
<evidence type="ECO:0000313" key="1">
    <source>
        <dbReference type="EMBL" id="MBQ0907505.1"/>
    </source>
</evidence>